<evidence type="ECO:0000313" key="4">
    <source>
        <dbReference type="Proteomes" id="UP000646827"/>
    </source>
</evidence>
<feature type="compositionally biased region" description="Low complexity" evidence="1">
    <location>
        <begin position="440"/>
        <end position="460"/>
    </location>
</feature>
<dbReference type="AlphaFoldDB" id="A0A8H7VG16"/>
<name>A0A8H7VG16_9FUNG</name>
<feature type="region of interest" description="Disordered" evidence="1">
    <location>
        <begin position="438"/>
        <end position="490"/>
    </location>
</feature>
<feature type="domain" description="Ty3 transposon capsid-like protein" evidence="2">
    <location>
        <begin position="308"/>
        <end position="420"/>
    </location>
</feature>
<dbReference type="InterPro" id="IPR021109">
    <property type="entry name" value="Peptidase_aspartic_dom_sf"/>
</dbReference>
<feature type="compositionally biased region" description="Polar residues" evidence="1">
    <location>
        <begin position="15"/>
        <end position="25"/>
    </location>
</feature>
<dbReference type="InterPro" id="IPR045358">
    <property type="entry name" value="Ty3_capsid"/>
</dbReference>
<dbReference type="CDD" id="cd00303">
    <property type="entry name" value="retropepsin_like"/>
    <property type="match status" value="1"/>
</dbReference>
<dbReference type="Pfam" id="PF13975">
    <property type="entry name" value="gag-asp_proteas"/>
    <property type="match status" value="1"/>
</dbReference>
<evidence type="ECO:0000256" key="1">
    <source>
        <dbReference type="SAM" id="MobiDB-lite"/>
    </source>
</evidence>
<evidence type="ECO:0000313" key="3">
    <source>
        <dbReference type="EMBL" id="KAG2215123.1"/>
    </source>
</evidence>
<dbReference type="Proteomes" id="UP000646827">
    <property type="component" value="Unassembled WGS sequence"/>
</dbReference>
<comment type="caution">
    <text evidence="3">The sequence shown here is derived from an EMBL/GenBank/DDBJ whole genome shotgun (WGS) entry which is preliminary data.</text>
</comment>
<feature type="region of interest" description="Disordered" evidence="1">
    <location>
        <begin position="1"/>
        <end position="31"/>
    </location>
</feature>
<accession>A0A8H7VG16</accession>
<dbReference type="Pfam" id="PF19259">
    <property type="entry name" value="Ty3_capsid"/>
    <property type="match status" value="1"/>
</dbReference>
<keyword evidence="4" id="KW-1185">Reference proteome</keyword>
<feature type="compositionally biased region" description="Polar residues" evidence="1">
    <location>
        <begin position="475"/>
        <end position="487"/>
    </location>
</feature>
<dbReference type="OrthoDB" id="2204392at2759"/>
<protein>
    <recommendedName>
        <fullName evidence="2">Ty3 transposon capsid-like protein domain-containing protein</fullName>
    </recommendedName>
</protein>
<gene>
    <name evidence="3" type="ORF">INT45_002995</name>
</gene>
<organism evidence="3 4">
    <name type="scientific">Circinella minor</name>
    <dbReference type="NCBI Taxonomy" id="1195481"/>
    <lineage>
        <taxon>Eukaryota</taxon>
        <taxon>Fungi</taxon>
        <taxon>Fungi incertae sedis</taxon>
        <taxon>Mucoromycota</taxon>
        <taxon>Mucoromycotina</taxon>
        <taxon>Mucoromycetes</taxon>
        <taxon>Mucorales</taxon>
        <taxon>Lichtheimiaceae</taxon>
        <taxon>Circinella</taxon>
    </lineage>
</organism>
<proteinExistence type="predicted"/>
<reference evidence="3 4" key="1">
    <citation type="submission" date="2020-12" db="EMBL/GenBank/DDBJ databases">
        <title>Metabolic potential, ecology and presence of endohyphal bacteria is reflected in genomic diversity of Mucoromycotina.</title>
        <authorList>
            <person name="Muszewska A."/>
            <person name="Okrasinska A."/>
            <person name="Steczkiewicz K."/>
            <person name="Drgas O."/>
            <person name="Orlowska M."/>
            <person name="Perlinska-Lenart U."/>
            <person name="Aleksandrzak-Piekarczyk T."/>
            <person name="Szatraj K."/>
            <person name="Zielenkiewicz U."/>
            <person name="Pilsyk S."/>
            <person name="Malc E."/>
            <person name="Mieczkowski P."/>
            <person name="Kruszewska J.S."/>
            <person name="Biernat P."/>
            <person name="Pawlowska J."/>
        </authorList>
    </citation>
    <scope>NUCLEOTIDE SEQUENCE [LARGE SCALE GENOMIC DNA]</scope>
    <source>
        <strain evidence="3 4">CBS 142.35</strain>
    </source>
</reference>
<dbReference type="SUPFAM" id="SSF50630">
    <property type="entry name" value="Acid proteases"/>
    <property type="match status" value="1"/>
</dbReference>
<dbReference type="Gene3D" id="2.40.70.10">
    <property type="entry name" value="Acid Proteases"/>
    <property type="match status" value="1"/>
</dbReference>
<dbReference type="EMBL" id="JAEPRB010000544">
    <property type="protein sequence ID" value="KAG2215123.1"/>
    <property type="molecule type" value="Genomic_DNA"/>
</dbReference>
<evidence type="ECO:0000259" key="2">
    <source>
        <dbReference type="Pfam" id="PF19259"/>
    </source>
</evidence>
<sequence length="686" mass="78397">MSSEQLPATIPDHTSIPTISDTVSDIDTPRTPCDPAAVAAATATPRPSVAPMSIEPDFFDEDQLRHYYQNLKNNYQDLVQYVHQGRNEHVKRRDQLLTGIRTITDTLPFIPPIQRAQLEPVIFSQQQEALAVDQHIAELDQQLQIDRQAMAYEFNTAYNQHPEHFYSLLADTKWPTPEVCQDLQLEPTLLTFVRNALSPNTNTINETTNQQIHEMHQRILELEASLTKNRLQSSRQPTTATAQIEESQEINNTPRLLPTIYERRRRTKIPTFSNGDPSTAQHWLEKYIHICEYLQFTPEDQLEELNVALDGPAIKWFSTLQPDQQNNFDQFKSIFLMHFGGGTQPSRNALADLKKLRQNTTPMSKFAPEITDLLICAEIYSDSLQLDFFCDRVHPKLQEAIYMRGATTLQEAIEICNEVEYNLSRAGLKLQPYSAIPHGTTQTSTTTEHTPTPDYNTTTTRNAQHYQHKKKFNDSRNNAKSNAQTTAPPVDDDWIDIFQHMLSQTNSQNICNQQNENNNNALRFHVPVKYKTHQQSSKALIDTGSTLSSIRRHLVKELSMETTPCRPTIIHYGNNSTQLTTEAVTLQITINNIDTTCTLYVVEKQNENIILGMDWMTLEDIGLRPKNCTIFKIDEQNSATHEDIAQQLLQKYPQLTDYGTIQPTISLPYEHPIDTEDHAPVVSKDY</sequence>